<dbReference type="EMBL" id="CP001707">
    <property type="protein sequence ID" value="ACV26754.1"/>
    <property type="molecule type" value="Genomic_DNA"/>
</dbReference>
<dbReference type="Proteomes" id="UP000001231">
    <property type="component" value="Chromosome"/>
</dbReference>
<feature type="compositionally biased region" description="Polar residues" evidence="3">
    <location>
        <begin position="233"/>
        <end position="243"/>
    </location>
</feature>
<dbReference type="Gene3D" id="1.10.3480.10">
    <property type="entry name" value="TorD-like"/>
    <property type="match status" value="1"/>
</dbReference>
<dbReference type="HOGENOM" id="CLU_084469_0_0_6"/>
<evidence type="ECO:0000256" key="1">
    <source>
        <dbReference type="ARBA" id="ARBA00023063"/>
    </source>
</evidence>
<evidence type="ECO:0000256" key="3">
    <source>
        <dbReference type="SAM" id="MobiDB-lite"/>
    </source>
</evidence>
<dbReference type="GO" id="GO:0051131">
    <property type="term" value="P:chaperone-mediated protein complex assembly"/>
    <property type="evidence" value="ECO:0007669"/>
    <property type="project" value="InterPro"/>
</dbReference>
<dbReference type="RefSeq" id="WP_012801268.1">
    <property type="nucleotide sequence ID" value="NC_013166.1"/>
</dbReference>
<dbReference type="InterPro" id="IPR003765">
    <property type="entry name" value="NO3_reductase_chaperone_NarJ"/>
</dbReference>
<organism evidence="4 5">
    <name type="scientific">Kangiella koreensis (strain DSM 16069 / JCM 12317 / KCTC 12182 / SW-125)</name>
    <dbReference type="NCBI Taxonomy" id="523791"/>
    <lineage>
        <taxon>Bacteria</taxon>
        <taxon>Pseudomonadati</taxon>
        <taxon>Pseudomonadota</taxon>
        <taxon>Gammaproteobacteria</taxon>
        <taxon>Kangiellales</taxon>
        <taxon>Kangiellaceae</taxon>
        <taxon>Kangiella</taxon>
    </lineage>
</organism>
<gene>
    <name evidence="4" type="ordered locus">Kkor_1341</name>
</gene>
<reference evidence="4 5" key="1">
    <citation type="journal article" date="2009" name="Stand. Genomic Sci.">
        <title>Complete genome sequence of Kangiella koreensis type strain (SW-125).</title>
        <authorList>
            <person name="Han C."/>
            <person name="Sikorski J."/>
            <person name="Lapidus A."/>
            <person name="Nolan M."/>
            <person name="Glavina Del Rio T."/>
            <person name="Tice H."/>
            <person name="Cheng J.F."/>
            <person name="Lucas S."/>
            <person name="Chen F."/>
            <person name="Copeland A."/>
            <person name="Ivanova N."/>
            <person name="Mavromatis K."/>
            <person name="Ovchinnikova G."/>
            <person name="Pati A."/>
            <person name="Bruce D."/>
            <person name="Goodwin L."/>
            <person name="Pitluck S."/>
            <person name="Chen A."/>
            <person name="Palaniappan K."/>
            <person name="Land M."/>
            <person name="Hauser L."/>
            <person name="Chang Y.J."/>
            <person name="Jeffries C.D."/>
            <person name="Chain P."/>
            <person name="Saunders E."/>
            <person name="Brettin T."/>
            <person name="Goker M."/>
            <person name="Tindall B.J."/>
            <person name="Bristow J."/>
            <person name="Eisen J.A."/>
            <person name="Markowitz V."/>
            <person name="Hugenholtz P."/>
            <person name="Kyrpides N.C."/>
            <person name="Klenk H.P."/>
            <person name="Detter J.C."/>
        </authorList>
    </citation>
    <scope>NUCLEOTIDE SEQUENCE [LARGE SCALE GENOMIC DNA]</scope>
    <source>
        <strain evidence="5">DSM 16069 / KCTC 12182 / SW-125</strain>
    </source>
</reference>
<dbReference type="FunCoup" id="C7RBW2">
    <property type="interactions" value="78"/>
</dbReference>
<dbReference type="AlphaFoldDB" id="C7RBW2"/>
<dbReference type="GO" id="GO:0051082">
    <property type="term" value="F:unfolded protein binding"/>
    <property type="evidence" value="ECO:0007669"/>
    <property type="project" value="InterPro"/>
</dbReference>
<dbReference type="GO" id="GO:0042128">
    <property type="term" value="P:nitrate assimilation"/>
    <property type="evidence" value="ECO:0007669"/>
    <property type="project" value="UniProtKB-KW"/>
</dbReference>
<evidence type="ECO:0000313" key="4">
    <source>
        <dbReference type="EMBL" id="ACV26754.1"/>
    </source>
</evidence>
<keyword evidence="2" id="KW-0175">Coiled coil</keyword>
<dbReference type="eggNOG" id="COG2180">
    <property type="taxonomic scope" value="Bacteria"/>
</dbReference>
<feature type="region of interest" description="Disordered" evidence="3">
    <location>
        <begin position="201"/>
        <end position="243"/>
    </location>
</feature>
<dbReference type="Pfam" id="PF02613">
    <property type="entry name" value="Nitrate_red_del"/>
    <property type="match status" value="1"/>
</dbReference>
<dbReference type="InterPro" id="IPR020945">
    <property type="entry name" value="DMSO/NO3_reduct_chaperone"/>
</dbReference>
<keyword evidence="1" id="KW-0534">Nitrate assimilation</keyword>
<feature type="coiled-coil region" evidence="2">
    <location>
        <begin position="164"/>
        <end position="200"/>
    </location>
</feature>
<evidence type="ECO:0000256" key="2">
    <source>
        <dbReference type="SAM" id="Coils"/>
    </source>
</evidence>
<dbReference type="SUPFAM" id="SSF89155">
    <property type="entry name" value="TorD-like"/>
    <property type="match status" value="1"/>
</dbReference>
<dbReference type="OrthoDB" id="8478585at2"/>
<proteinExistence type="predicted"/>
<dbReference type="NCBIfam" id="TIGR00684">
    <property type="entry name" value="narJ"/>
    <property type="match status" value="1"/>
</dbReference>
<keyword evidence="5" id="KW-1185">Reference proteome</keyword>
<dbReference type="PANTHER" id="PTHR43680:SF2">
    <property type="entry name" value="NITRATE REDUCTASE MOLYBDENUM COFACTOR ASSEMBLY CHAPERONE NARJ"/>
    <property type="match status" value="1"/>
</dbReference>
<accession>C7RBW2</accession>
<dbReference type="PANTHER" id="PTHR43680">
    <property type="entry name" value="NITRATE REDUCTASE MOLYBDENUM COFACTOR ASSEMBLY CHAPERONE"/>
    <property type="match status" value="1"/>
</dbReference>
<name>C7RBW2_KANKD</name>
<sequence length="243" mass="28045">MKILKVISRLLDYPTQSLLDNTDALVEATASTKHLPPEVREKIIALIEQQRVADIYDLQANYDGLFERGRYVSLLIFEHVHGESRDRGQAMVDLLEMYKSKGFELDSRQMPDYIPLFLEFLSEQDELYAREWLADVAHIFALLEERLDKRESEFAVLLRSLLIISGAQVDRKEIQETVAKEQAEDTLEAIDKEWEDKEIRFDDPIDGQSCPSNRPAPQLSANKEVPINWHEASVNNKSDSIQR</sequence>
<dbReference type="STRING" id="523791.Kkor_1341"/>
<dbReference type="InterPro" id="IPR036411">
    <property type="entry name" value="TorD-like_sf"/>
</dbReference>
<dbReference type="KEGG" id="kko:Kkor_1341"/>
<evidence type="ECO:0000313" key="5">
    <source>
        <dbReference type="Proteomes" id="UP000001231"/>
    </source>
</evidence>
<dbReference type="GO" id="GO:0016530">
    <property type="term" value="F:metallochaperone activity"/>
    <property type="evidence" value="ECO:0007669"/>
    <property type="project" value="TreeGrafter"/>
</dbReference>
<protein>
    <submittedName>
        <fullName evidence="4">Nitrate reductase molybdenum cofactor assembly chaperone</fullName>
    </submittedName>
</protein>
<dbReference type="InParanoid" id="C7RBW2"/>